<evidence type="ECO:0000256" key="1">
    <source>
        <dbReference type="SAM" id="Coils"/>
    </source>
</evidence>
<feature type="coiled-coil region" evidence="1">
    <location>
        <begin position="439"/>
        <end position="473"/>
    </location>
</feature>
<dbReference type="EMBL" id="HBUF01067890">
    <property type="protein sequence ID" value="CAG6628356.1"/>
    <property type="molecule type" value="Transcribed_RNA"/>
</dbReference>
<reference evidence="3" key="1">
    <citation type="submission" date="2021-05" db="EMBL/GenBank/DDBJ databases">
        <authorList>
            <person name="Alioto T."/>
            <person name="Alioto T."/>
            <person name="Gomez Garrido J."/>
        </authorList>
    </citation>
    <scope>NUCLEOTIDE SEQUENCE</scope>
</reference>
<dbReference type="EMBL" id="HBUF01590806">
    <property type="protein sequence ID" value="CAG6773317.1"/>
    <property type="molecule type" value="Transcribed_RNA"/>
</dbReference>
<protein>
    <submittedName>
        <fullName evidence="3">Uncharacterized protein</fullName>
    </submittedName>
</protein>
<organism evidence="3">
    <name type="scientific">Cacopsylla melanoneura</name>
    <dbReference type="NCBI Taxonomy" id="428564"/>
    <lineage>
        <taxon>Eukaryota</taxon>
        <taxon>Metazoa</taxon>
        <taxon>Ecdysozoa</taxon>
        <taxon>Arthropoda</taxon>
        <taxon>Hexapoda</taxon>
        <taxon>Insecta</taxon>
        <taxon>Pterygota</taxon>
        <taxon>Neoptera</taxon>
        <taxon>Paraneoptera</taxon>
        <taxon>Hemiptera</taxon>
        <taxon>Sternorrhyncha</taxon>
        <taxon>Psylloidea</taxon>
        <taxon>Psyllidae</taxon>
        <taxon>Psyllinae</taxon>
        <taxon>Cacopsylla</taxon>
    </lineage>
</organism>
<sequence length="478" mass="54533">MSSNKKSPAKTSSVRPILPRPSPNTPIMVAPGPSSGLRILQGSNPATQFLLVPTGSLQQPLTQLHLTPINANKGPRKIRMKPEVKQHSSAPTVFVHKTPPPPLVRLNLKVSEKVNLEENVQQELSSDDAPDFLWSKESKNCTANRVQSYTTTKFLETMLQPDILNYIKKTESKRDFFIRVYEELEKKGFQLGVESAREGGEKVWQKWRNLERKYIQQNVKLYRGKNKTPHQYPHYNFILIGKISQHLQKNEYKARIPKTNNNIELKSGPSKVIILRSALKSNDSSLDEVDKNVDEFNELNDEFNDEDLNTLNTYVEEQSEGEHMDDDGEIDEELLKQFECDMQEDEDISDENGTTNDHEYARESDEELDIKPCPSEIKCDTTNITVSNMNKKEPPPSNISNRTCTANSHSSICCSETHRVLTSVIDLFNKSLQSRDQMMESMKQLITEQKCAIQEANEERKKTNALLEQVLKVSSQNK</sequence>
<dbReference type="AlphaFoldDB" id="A0A8D8VP07"/>
<accession>A0A8D8VP07</accession>
<evidence type="ECO:0000256" key="2">
    <source>
        <dbReference type="SAM" id="MobiDB-lite"/>
    </source>
</evidence>
<feature type="region of interest" description="Disordered" evidence="2">
    <location>
        <begin position="345"/>
        <end position="368"/>
    </location>
</feature>
<dbReference type="EMBL" id="HBUF01067892">
    <property type="protein sequence ID" value="CAG6628358.1"/>
    <property type="molecule type" value="Transcribed_RNA"/>
</dbReference>
<proteinExistence type="predicted"/>
<feature type="region of interest" description="Disordered" evidence="2">
    <location>
        <begin position="1"/>
        <end position="26"/>
    </location>
</feature>
<keyword evidence="1" id="KW-0175">Coiled coil</keyword>
<feature type="compositionally biased region" description="Polar residues" evidence="2">
    <location>
        <begin position="1"/>
        <end position="14"/>
    </location>
</feature>
<dbReference type="EMBL" id="HBUF01403030">
    <property type="protein sequence ID" value="CAG6737357.1"/>
    <property type="molecule type" value="Transcribed_RNA"/>
</dbReference>
<dbReference type="EMBL" id="HBUF01067889">
    <property type="protein sequence ID" value="CAG6628355.1"/>
    <property type="molecule type" value="Transcribed_RNA"/>
</dbReference>
<evidence type="ECO:0000313" key="3">
    <source>
        <dbReference type="EMBL" id="CAG6628355.1"/>
    </source>
</evidence>
<name>A0A8D8VP07_9HEMI</name>